<evidence type="ECO:0000313" key="2">
    <source>
        <dbReference type="EMBL" id="PNX91565.1"/>
    </source>
</evidence>
<keyword evidence="1" id="KW-0175">Coiled coil</keyword>
<comment type="caution">
    <text evidence="2">The sequence shown here is derived from an EMBL/GenBank/DDBJ whole genome shotgun (WGS) entry which is preliminary data.</text>
</comment>
<evidence type="ECO:0000313" key="3">
    <source>
        <dbReference type="Proteomes" id="UP000236291"/>
    </source>
</evidence>
<evidence type="ECO:0000256" key="1">
    <source>
        <dbReference type="SAM" id="Coils"/>
    </source>
</evidence>
<reference evidence="2 3" key="1">
    <citation type="journal article" date="2014" name="Am. J. Bot.">
        <title>Genome assembly and annotation for red clover (Trifolium pratense; Fabaceae).</title>
        <authorList>
            <person name="Istvanek J."/>
            <person name="Jaros M."/>
            <person name="Krenek A."/>
            <person name="Repkova J."/>
        </authorList>
    </citation>
    <scope>NUCLEOTIDE SEQUENCE [LARGE SCALE GENOMIC DNA]</scope>
    <source>
        <strain evidence="3">cv. Tatra</strain>
        <tissue evidence="2">Young leaves</tissue>
    </source>
</reference>
<sequence>MLIAFPSLLCGVILEQHPDIKIVTDTSKKRQSAFTFHHKLFGDHNVADIVGTSNQSTAAVALKTRKEIIVALKIQCQEIDKQKDKLEEKKLMFERMIQALEAEDVPVKANANVAAE</sequence>
<dbReference type="EMBL" id="ASHM01066657">
    <property type="protein sequence ID" value="PNX91565.1"/>
    <property type="molecule type" value="Genomic_DNA"/>
</dbReference>
<accession>A0A2K3MLB7</accession>
<dbReference type="AlphaFoldDB" id="A0A2K3MLB7"/>
<dbReference type="Proteomes" id="UP000236291">
    <property type="component" value="Unassembled WGS sequence"/>
</dbReference>
<protein>
    <submittedName>
        <fullName evidence="2">Envelope-like protein</fullName>
    </submittedName>
</protein>
<feature type="non-terminal residue" evidence="2">
    <location>
        <position position="116"/>
    </location>
</feature>
<gene>
    <name evidence="2" type="ORF">L195_g047696</name>
</gene>
<name>A0A2K3MLB7_TRIPR</name>
<reference evidence="2 3" key="2">
    <citation type="journal article" date="2017" name="Front. Plant Sci.">
        <title>Gene Classification and Mining of Molecular Markers Useful in Red Clover (Trifolium pratense) Breeding.</title>
        <authorList>
            <person name="Istvanek J."/>
            <person name="Dluhosova J."/>
            <person name="Dluhos P."/>
            <person name="Patkova L."/>
            <person name="Nedelnik J."/>
            <person name="Repkova J."/>
        </authorList>
    </citation>
    <scope>NUCLEOTIDE SEQUENCE [LARGE SCALE GENOMIC DNA]</scope>
    <source>
        <strain evidence="3">cv. Tatra</strain>
        <tissue evidence="2">Young leaves</tissue>
    </source>
</reference>
<organism evidence="2 3">
    <name type="scientific">Trifolium pratense</name>
    <name type="common">Red clover</name>
    <dbReference type="NCBI Taxonomy" id="57577"/>
    <lineage>
        <taxon>Eukaryota</taxon>
        <taxon>Viridiplantae</taxon>
        <taxon>Streptophyta</taxon>
        <taxon>Embryophyta</taxon>
        <taxon>Tracheophyta</taxon>
        <taxon>Spermatophyta</taxon>
        <taxon>Magnoliopsida</taxon>
        <taxon>eudicotyledons</taxon>
        <taxon>Gunneridae</taxon>
        <taxon>Pentapetalae</taxon>
        <taxon>rosids</taxon>
        <taxon>fabids</taxon>
        <taxon>Fabales</taxon>
        <taxon>Fabaceae</taxon>
        <taxon>Papilionoideae</taxon>
        <taxon>50 kb inversion clade</taxon>
        <taxon>NPAAA clade</taxon>
        <taxon>Hologalegina</taxon>
        <taxon>IRL clade</taxon>
        <taxon>Trifolieae</taxon>
        <taxon>Trifolium</taxon>
    </lineage>
</organism>
<proteinExistence type="predicted"/>
<feature type="coiled-coil region" evidence="1">
    <location>
        <begin position="69"/>
        <end position="103"/>
    </location>
</feature>